<feature type="binding site" evidence="6">
    <location>
        <position position="95"/>
    </location>
    <ligand>
        <name>L-glutamate</name>
        <dbReference type="ChEBI" id="CHEBI:29985"/>
    </ligand>
</feature>
<evidence type="ECO:0000256" key="4">
    <source>
        <dbReference type="ARBA" id="ARBA00047417"/>
    </source>
</evidence>
<protein>
    <recommendedName>
        <fullName evidence="7">Glutathione hydrolase proenzyme</fullName>
        <ecNumber evidence="7">2.3.2.2</ecNumber>
        <ecNumber evidence="7">3.4.19.13</ecNumber>
    </recommendedName>
    <component>
        <recommendedName>
            <fullName evidence="7">Glutathione hydrolase large chain</fullName>
        </recommendedName>
    </component>
    <component>
        <recommendedName>
            <fullName evidence="7">Glutathione hydrolase small chain</fullName>
        </recommendedName>
    </component>
</protein>
<dbReference type="GO" id="GO:0103068">
    <property type="term" value="F:leukotriene C4 gamma-glutamyl transferase activity"/>
    <property type="evidence" value="ECO:0007669"/>
    <property type="project" value="UniProtKB-EC"/>
</dbReference>
<evidence type="ECO:0000256" key="2">
    <source>
        <dbReference type="ARBA" id="ARBA00001089"/>
    </source>
</evidence>
<dbReference type="RefSeq" id="WP_145421645.1">
    <property type="nucleotide sequence ID" value="NZ_CP036526.1"/>
</dbReference>
<evidence type="ECO:0000256" key="6">
    <source>
        <dbReference type="PIRSR" id="PIRSR600101-2"/>
    </source>
</evidence>
<dbReference type="AlphaFoldDB" id="A0A517P353"/>
<reference evidence="9 10" key="1">
    <citation type="submission" date="2019-02" db="EMBL/GenBank/DDBJ databases">
        <title>Deep-cultivation of Planctomycetes and their phenomic and genomic characterization uncovers novel biology.</title>
        <authorList>
            <person name="Wiegand S."/>
            <person name="Jogler M."/>
            <person name="Boedeker C."/>
            <person name="Pinto D."/>
            <person name="Vollmers J."/>
            <person name="Rivas-Marin E."/>
            <person name="Kohn T."/>
            <person name="Peeters S.H."/>
            <person name="Heuer A."/>
            <person name="Rast P."/>
            <person name="Oberbeckmann S."/>
            <person name="Bunk B."/>
            <person name="Jeske O."/>
            <person name="Meyerdierks A."/>
            <person name="Storesund J.E."/>
            <person name="Kallscheuer N."/>
            <person name="Luecker S."/>
            <person name="Lage O.M."/>
            <person name="Pohl T."/>
            <person name="Merkel B.J."/>
            <person name="Hornburger P."/>
            <person name="Mueller R.-W."/>
            <person name="Bruemmer F."/>
            <person name="Labrenz M."/>
            <person name="Spormann A.M."/>
            <person name="Op den Camp H."/>
            <person name="Overmann J."/>
            <person name="Amann R."/>
            <person name="Jetten M.S.M."/>
            <person name="Mascher T."/>
            <person name="Medema M.H."/>
            <person name="Devos D.P."/>
            <person name="Kaster A.-K."/>
            <person name="Ovreas L."/>
            <person name="Rohde M."/>
            <person name="Galperin M.Y."/>
            <person name="Jogler C."/>
        </authorList>
    </citation>
    <scope>NUCLEOTIDE SEQUENCE [LARGE SCALE GENOMIC DNA]</scope>
    <source>
        <strain evidence="9 10">K23_9</strain>
    </source>
</reference>
<dbReference type="OrthoDB" id="9781342at2"/>
<feature type="binding site" evidence="6">
    <location>
        <position position="415"/>
    </location>
    <ligand>
        <name>L-glutamate</name>
        <dbReference type="ChEBI" id="CHEBI:29985"/>
    </ligand>
</feature>
<gene>
    <name evidence="9" type="primary">ggt</name>
    <name evidence="9" type="ORF">K239x_58300</name>
</gene>
<dbReference type="Gene3D" id="1.10.246.130">
    <property type="match status" value="1"/>
</dbReference>
<dbReference type="SUPFAM" id="SSF56235">
    <property type="entry name" value="N-terminal nucleophile aminohydrolases (Ntn hydrolases)"/>
    <property type="match status" value="1"/>
</dbReference>
<dbReference type="Gene3D" id="3.60.20.40">
    <property type="match status" value="1"/>
</dbReference>
<evidence type="ECO:0000256" key="8">
    <source>
        <dbReference type="SAM" id="SignalP"/>
    </source>
</evidence>
<comment type="similarity">
    <text evidence="7">Belongs to the gamma-glutamyltransferase family.</text>
</comment>
<evidence type="ECO:0000256" key="1">
    <source>
        <dbReference type="ARBA" id="ARBA00001049"/>
    </source>
</evidence>
<organism evidence="9 10">
    <name type="scientific">Stieleria marina</name>
    <dbReference type="NCBI Taxonomy" id="1930275"/>
    <lineage>
        <taxon>Bacteria</taxon>
        <taxon>Pseudomonadati</taxon>
        <taxon>Planctomycetota</taxon>
        <taxon>Planctomycetia</taxon>
        <taxon>Pirellulales</taxon>
        <taxon>Pirellulaceae</taxon>
        <taxon>Stieleria</taxon>
    </lineage>
</organism>
<evidence type="ECO:0000256" key="5">
    <source>
        <dbReference type="PIRSR" id="PIRSR600101-1"/>
    </source>
</evidence>
<evidence type="ECO:0000313" key="10">
    <source>
        <dbReference type="Proteomes" id="UP000319817"/>
    </source>
</evidence>
<keyword evidence="7" id="KW-0378">Hydrolase</keyword>
<feature type="active site" description="Nucleophile" evidence="5">
    <location>
        <position position="373"/>
    </location>
</feature>
<keyword evidence="7" id="KW-0317">Glutathione biosynthesis</keyword>
<keyword evidence="7 9" id="KW-0808">Transferase</keyword>
<dbReference type="EC" id="3.4.19.13" evidence="7"/>
<comment type="PTM">
    <text evidence="7">Cleaved by autocatalysis into a large and a small subunit.</text>
</comment>
<dbReference type="GO" id="GO:0036374">
    <property type="term" value="F:glutathione hydrolase activity"/>
    <property type="evidence" value="ECO:0007669"/>
    <property type="project" value="UniProtKB-UniRule"/>
</dbReference>
<feature type="signal peptide" evidence="8">
    <location>
        <begin position="1"/>
        <end position="25"/>
    </location>
</feature>
<dbReference type="Pfam" id="PF01019">
    <property type="entry name" value="G_glu_transpept"/>
    <property type="match status" value="1"/>
</dbReference>
<comment type="catalytic activity">
    <reaction evidence="2 7">
        <text>glutathione + H2O = L-cysteinylglycine + L-glutamate</text>
        <dbReference type="Rhea" id="RHEA:28807"/>
        <dbReference type="ChEBI" id="CHEBI:15377"/>
        <dbReference type="ChEBI" id="CHEBI:29985"/>
        <dbReference type="ChEBI" id="CHEBI:57925"/>
        <dbReference type="ChEBI" id="CHEBI:61694"/>
        <dbReference type="EC" id="3.4.19.13"/>
    </reaction>
</comment>
<name>A0A517P353_9BACT</name>
<evidence type="ECO:0000256" key="7">
    <source>
        <dbReference type="RuleBase" id="RU368036"/>
    </source>
</evidence>
<dbReference type="PANTHER" id="PTHR43199">
    <property type="entry name" value="GLUTATHIONE HYDROLASE"/>
    <property type="match status" value="1"/>
</dbReference>
<comment type="pathway">
    <text evidence="7">Sulfur metabolism; glutathione metabolism.</text>
</comment>
<comment type="subunit">
    <text evidence="7">This enzyme consists of two polypeptide chains, which are synthesized in precursor form from a single polypeptide.</text>
</comment>
<dbReference type="InterPro" id="IPR043137">
    <property type="entry name" value="GGT_ssub_C"/>
</dbReference>
<feature type="binding site" evidence="6">
    <location>
        <begin position="391"/>
        <end position="393"/>
    </location>
    <ligand>
        <name>L-glutamate</name>
        <dbReference type="ChEBI" id="CHEBI:29985"/>
    </ligand>
</feature>
<keyword evidence="7" id="KW-0865">Zymogen</keyword>
<dbReference type="InterPro" id="IPR029055">
    <property type="entry name" value="Ntn_hydrolases_N"/>
</dbReference>
<sequence precursor="true">MRRLPTICFSLLAMLLGIDHSFVSADEATCVVASVQPIATNAGINTYHSGGNAVDAAIATAMTLGVVDNHNSGLGGGCFILIRTPDGQIHAIDGREMAPSAATADMYLRDGKADTELSQTGPLAVAVPGALAAYAHALRSHGEKTLADVMLPAAKIAEEGFAVDKIFARKLESKKDLLAAFPATRDQLLKSDGSPYQTGDTLRQSDLAKTYRSIAVNGEKWFYEGPFAQTIGSWMHQNGGIVTAEDFANYRIKLRQPVVTDYRDWKIVGFPPPSSGGCHVSQMLNILETFDLAAMHQRDPAQAKHVVIESMKRAFADRAYHLGDADFSRVPKALIDKAYARDLAKQIDIQKSTDVSKQGDPFAFGDELFGKHTTHIAAADSDGYWVAITATVNTTFGSKVIVPGTGLILNNEMDDFSAQPGVPNAFGLIGAENNAIAPGKRPLSSMSPTIVLDRRAKPIMTVGAAGGPKIITQVLLALIRTLDYGDDLQAAVAGPRFHHQWRPDSVLVESKMGDEIIDRLKKFGHVIKTTSSSGITQAIRIDDDGNLIGVHDPRVPGKVGYGFRKVAAVKN</sequence>
<feature type="binding site" evidence="6">
    <location>
        <begin position="444"/>
        <end position="445"/>
    </location>
    <ligand>
        <name>L-glutamate</name>
        <dbReference type="ChEBI" id="CHEBI:29985"/>
    </ligand>
</feature>
<accession>A0A517P353</accession>
<dbReference type="InterPro" id="IPR043138">
    <property type="entry name" value="GGT_lsub"/>
</dbReference>
<feature type="binding site" evidence="6">
    <location>
        <position position="467"/>
    </location>
    <ligand>
        <name>L-glutamate</name>
        <dbReference type="ChEBI" id="CHEBI:29985"/>
    </ligand>
</feature>
<evidence type="ECO:0000313" key="9">
    <source>
        <dbReference type="EMBL" id="QDT13810.1"/>
    </source>
</evidence>
<keyword evidence="10" id="KW-1185">Reference proteome</keyword>
<proteinExistence type="inferred from homology"/>
<dbReference type="EMBL" id="CP036526">
    <property type="protein sequence ID" value="QDT13810.1"/>
    <property type="molecule type" value="Genomic_DNA"/>
</dbReference>
<dbReference type="PANTHER" id="PTHR43199:SF6">
    <property type="entry name" value="GLUTATHIONE HYDROLASE PROENZYME"/>
    <property type="match status" value="1"/>
</dbReference>
<keyword evidence="3 7" id="KW-0012">Acyltransferase</keyword>
<dbReference type="EC" id="2.3.2.2" evidence="7"/>
<dbReference type="PRINTS" id="PR01210">
    <property type="entry name" value="GGTRANSPTASE"/>
</dbReference>
<comment type="catalytic activity">
    <reaction evidence="1 7">
        <text>an S-substituted glutathione + H2O = an S-substituted L-cysteinylglycine + L-glutamate</text>
        <dbReference type="Rhea" id="RHEA:59468"/>
        <dbReference type="ChEBI" id="CHEBI:15377"/>
        <dbReference type="ChEBI" id="CHEBI:29985"/>
        <dbReference type="ChEBI" id="CHEBI:90779"/>
        <dbReference type="ChEBI" id="CHEBI:143103"/>
        <dbReference type="EC" id="3.4.19.13"/>
    </reaction>
</comment>
<comment type="catalytic activity">
    <reaction evidence="4 7">
        <text>an N-terminal (5-L-glutamyl)-[peptide] + an alpha-amino acid = 5-L-glutamyl amino acid + an N-terminal L-alpha-aminoacyl-[peptide]</text>
        <dbReference type="Rhea" id="RHEA:23904"/>
        <dbReference type="Rhea" id="RHEA-COMP:9780"/>
        <dbReference type="Rhea" id="RHEA-COMP:9795"/>
        <dbReference type="ChEBI" id="CHEBI:77644"/>
        <dbReference type="ChEBI" id="CHEBI:78597"/>
        <dbReference type="ChEBI" id="CHEBI:78599"/>
        <dbReference type="ChEBI" id="CHEBI:78608"/>
        <dbReference type="EC" id="2.3.2.2"/>
    </reaction>
</comment>
<dbReference type="Proteomes" id="UP000319817">
    <property type="component" value="Chromosome"/>
</dbReference>
<dbReference type="GO" id="GO:0006750">
    <property type="term" value="P:glutathione biosynthetic process"/>
    <property type="evidence" value="ECO:0007669"/>
    <property type="project" value="UniProtKB-KW"/>
</dbReference>
<feature type="chain" id="PRO_5022143625" description="Glutathione hydrolase proenzyme" evidence="8">
    <location>
        <begin position="26"/>
        <end position="571"/>
    </location>
</feature>
<dbReference type="InterPro" id="IPR000101">
    <property type="entry name" value="GGT_peptidase"/>
</dbReference>
<dbReference type="GO" id="GO:0006751">
    <property type="term" value="P:glutathione catabolic process"/>
    <property type="evidence" value="ECO:0007669"/>
    <property type="project" value="UniProtKB-UniRule"/>
</dbReference>
<dbReference type="NCBIfam" id="TIGR00066">
    <property type="entry name" value="g_glut_trans"/>
    <property type="match status" value="1"/>
</dbReference>
<dbReference type="UniPathway" id="UPA00204"/>
<dbReference type="InterPro" id="IPR051792">
    <property type="entry name" value="GGT_bact"/>
</dbReference>
<evidence type="ECO:0000256" key="3">
    <source>
        <dbReference type="ARBA" id="ARBA00023315"/>
    </source>
</evidence>
<keyword evidence="8" id="KW-0732">Signal</keyword>